<comment type="caution">
    <text evidence="1">The sequence shown here is derived from an EMBL/GenBank/DDBJ whole genome shotgun (WGS) entry which is preliminary data.</text>
</comment>
<reference evidence="1" key="1">
    <citation type="submission" date="2021-01" db="EMBL/GenBank/DDBJ databases">
        <authorList>
            <consortium name="Genoscope - CEA"/>
            <person name="William W."/>
        </authorList>
    </citation>
    <scope>NUCLEOTIDE SEQUENCE</scope>
</reference>
<sequence length="160" mass="19395">MSSKPNWKKNFVQTLYLQNIFNNLIIRLKVLQKNLSRFYSFQIQHYNRQIIHFIRFYKSYNVFHHFKVEIQSLKNKTNIKDSKINRKPGELRKQNKKFIQKQCSFDQMGILQMRWNINLEKEIIVPSFEQKFEDSTIKKLCKTDLFISKNINLASEKDAN</sequence>
<dbReference type="EMBL" id="CAJJDN010000193">
    <property type="protein sequence ID" value="CAD8128660.1"/>
    <property type="molecule type" value="Genomic_DNA"/>
</dbReference>
<proteinExistence type="predicted"/>
<evidence type="ECO:0000313" key="1">
    <source>
        <dbReference type="EMBL" id="CAD8128660.1"/>
    </source>
</evidence>
<gene>
    <name evidence="1" type="ORF">PSON_ATCC_30995.1.T1930014</name>
</gene>
<evidence type="ECO:0000313" key="2">
    <source>
        <dbReference type="Proteomes" id="UP000692954"/>
    </source>
</evidence>
<protein>
    <submittedName>
        <fullName evidence="1">Uncharacterized protein</fullName>
    </submittedName>
</protein>
<dbReference type="AlphaFoldDB" id="A0A8S1RNH6"/>
<accession>A0A8S1RNH6</accession>
<dbReference type="Proteomes" id="UP000692954">
    <property type="component" value="Unassembled WGS sequence"/>
</dbReference>
<organism evidence="1 2">
    <name type="scientific">Paramecium sonneborni</name>
    <dbReference type="NCBI Taxonomy" id="65129"/>
    <lineage>
        <taxon>Eukaryota</taxon>
        <taxon>Sar</taxon>
        <taxon>Alveolata</taxon>
        <taxon>Ciliophora</taxon>
        <taxon>Intramacronucleata</taxon>
        <taxon>Oligohymenophorea</taxon>
        <taxon>Peniculida</taxon>
        <taxon>Parameciidae</taxon>
        <taxon>Paramecium</taxon>
    </lineage>
</organism>
<name>A0A8S1RNH6_9CILI</name>
<keyword evidence="2" id="KW-1185">Reference proteome</keyword>